<evidence type="ECO:0000256" key="3">
    <source>
        <dbReference type="ARBA" id="ARBA00022691"/>
    </source>
</evidence>
<evidence type="ECO:0000313" key="5">
    <source>
        <dbReference type="EMBL" id="KAG1785760.1"/>
    </source>
</evidence>
<evidence type="ECO:0000313" key="6">
    <source>
        <dbReference type="Proteomes" id="UP000719766"/>
    </source>
</evidence>
<keyword evidence="3" id="KW-0949">S-adenosyl-L-methionine</keyword>
<dbReference type="InterPro" id="IPR036388">
    <property type="entry name" value="WH-like_DNA-bd_sf"/>
</dbReference>
<dbReference type="InterPro" id="IPR036390">
    <property type="entry name" value="WH_DNA-bd_sf"/>
</dbReference>
<dbReference type="AlphaFoldDB" id="A0A9P7DA22"/>
<dbReference type="PANTHER" id="PTHR43712">
    <property type="entry name" value="PUTATIVE (AFU_ORTHOLOGUE AFUA_4G14580)-RELATED"/>
    <property type="match status" value="1"/>
</dbReference>
<dbReference type="Gene3D" id="1.10.10.10">
    <property type="entry name" value="Winged helix-like DNA-binding domain superfamily/Winged helix DNA-binding domain"/>
    <property type="match status" value="1"/>
</dbReference>
<keyword evidence="6" id="KW-1185">Reference proteome</keyword>
<dbReference type="SUPFAM" id="SSF46785">
    <property type="entry name" value="Winged helix' DNA-binding domain"/>
    <property type="match status" value="1"/>
</dbReference>
<dbReference type="SUPFAM" id="SSF53335">
    <property type="entry name" value="S-adenosyl-L-methionine-dependent methyltransferases"/>
    <property type="match status" value="1"/>
</dbReference>
<sequence>MNHLELDNLQTSLNNALDSLRVSMDGSRLPPLSSQYGTDAHPLDSMDQPTPVGVYEARRAALACVVELKNLLQHPFEKAAESAFSMYDFPSVQVFIEHGIVDRMAKEPSGISVKTLQSELDLDSHKLTTVLRHLSVYGWIRETQDGIFALNRSSRILLQGQRGRAVIMAPNYMRIAEALPRWLVHPEFRFSKSPDHTAFQLANNTTKPFFEWVKDDRNYLSRFSAAVEAIGEYVTPGILSDYPWQTCSESTIVDCAGGKGSLSIALANKFPALRLVVQEREEMVGPAEANIKARLDPNLVHGTVVAEANDLFSTQPRTGDKYTFMLRHVLHDWPEAQAVNILEKLAAAAGPKSKILIIERISGHYPDTHVELEHSPVNTMDSTLPASLITEQTILNSSFRMPQALALHLLCILNCHERTLDQWRTIISRAGLVITGVYKLRTYVSIMECRVIHTDES</sequence>
<feature type="domain" description="O-methyltransferase C-terminal" evidence="4">
    <location>
        <begin position="208"/>
        <end position="380"/>
    </location>
</feature>
<dbReference type="EMBL" id="JABBWE010000104">
    <property type="protein sequence ID" value="KAG1785760.1"/>
    <property type="molecule type" value="Genomic_DNA"/>
</dbReference>
<evidence type="ECO:0000259" key="4">
    <source>
        <dbReference type="Pfam" id="PF00891"/>
    </source>
</evidence>
<dbReference type="InterPro" id="IPR029063">
    <property type="entry name" value="SAM-dependent_MTases_sf"/>
</dbReference>
<dbReference type="GeneID" id="64605905"/>
<gene>
    <name evidence="5" type="ORF">HD556DRAFT_96297</name>
</gene>
<evidence type="ECO:0000256" key="1">
    <source>
        <dbReference type="ARBA" id="ARBA00022603"/>
    </source>
</evidence>
<accession>A0A9P7DA22</accession>
<dbReference type="Proteomes" id="UP000719766">
    <property type="component" value="Unassembled WGS sequence"/>
</dbReference>
<dbReference type="Gene3D" id="3.40.50.150">
    <property type="entry name" value="Vaccinia Virus protein VP39"/>
    <property type="match status" value="1"/>
</dbReference>
<dbReference type="InterPro" id="IPR016461">
    <property type="entry name" value="COMT-like"/>
</dbReference>
<proteinExistence type="predicted"/>
<organism evidence="5 6">
    <name type="scientific">Suillus plorans</name>
    <dbReference type="NCBI Taxonomy" id="116603"/>
    <lineage>
        <taxon>Eukaryota</taxon>
        <taxon>Fungi</taxon>
        <taxon>Dikarya</taxon>
        <taxon>Basidiomycota</taxon>
        <taxon>Agaricomycotina</taxon>
        <taxon>Agaricomycetes</taxon>
        <taxon>Agaricomycetidae</taxon>
        <taxon>Boletales</taxon>
        <taxon>Suillineae</taxon>
        <taxon>Suillaceae</taxon>
        <taxon>Suillus</taxon>
    </lineage>
</organism>
<dbReference type="Pfam" id="PF00891">
    <property type="entry name" value="Methyltransf_2"/>
    <property type="match status" value="1"/>
</dbReference>
<protein>
    <submittedName>
        <fullName evidence="5">S-adenosyl-L-methionine-dependent methyltransferase</fullName>
    </submittedName>
</protein>
<keyword evidence="2" id="KW-0808">Transferase</keyword>
<name>A0A9P7DA22_9AGAM</name>
<evidence type="ECO:0000256" key="2">
    <source>
        <dbReference type="ARBA" id="ARBA00022679"/>
    </source>
</evidence>
<dbReference type="RefSeq" id="XP_041153243.1">
    <property type="nucleotide sequence ID" value="XM_041312141.1"/>
</dbReference>
<dbReference type="PANTHER" id="PTHR43712:SF2">
    <property type="entry name" value="O-METHYLTRANSFERASE CICE"/>
    <property type="match status" value="1"/>
</dbReference>
<dbReference type="InterPro" id="IPR001077">
    <property type="entry name" value="COMT_C"/>
</dbReference>
<dbReference type="PROSITE" id="PS51683">
    <property type="entry name" value="SAM_OMT_II"/>
    <property type="match status" value="1"/>
</dbReference>
<keyword evidence="1 5" id="KW-0489">Methyltransferase</keyword>
<dbReference type="GO" id="GO:0008171">
    <property type="term" value="F:O-methyltransferase activity"/>
    <property type="evidence" value="ECO:0007669"/>
    <property type="project" value="InterPro"/>
</dbReference>
<dbReference type="GO" id="GO:0032259">
    <property type="term" value="P:methylation"/>
    <property type="evidence" value="ECO:0007669"/>
    <property type="project" value="UniProtKB-KW"/>
</dbReference>
<comment type="caution">
    <text evidence="5">The sequence shown here is derived from an EMBL/GenBank/DDBJ whole genome shotgun (WGS) entry which is preliminary data.</text>
</comment>
<dbReference type="OrthoDB" id="2410195at2759"/>
<reference evidence="5" key="1">
    <citation type="journal article" date="2020" name="New Phytol.">
        <title>Comparative genomics reveals dynamic genome evolution in host specialist ectomycorrhizal fungi.</title>
        <authorList>
            <person name="Lofgren L.A."/>
            <person name="Nguyen N.H."/>
            <person name="Vilgalys R."/>
            <person name="Ruytinx J."/>
            <person name="Liao H.L."/>
            <person name="Branco S."/>
            <person name="Kuo A."/>
            <person name="LaButti K."/>
            <person name="Lipzen A."/>
            <person name="Andreopoulos W."/>
            <person name="Pangilinan J."/>
            <person name="Riley R."/>
            <person name="Hundley H."/>
            <person name="Na H."/>
            <person name="Barry K."/>
            <person name="Grigoriev I.V."/>
            <person name="Stajich J.E."/>
            <person name="Kennedy P.G."/>
        </authorList>
    </citation>
    <scope>NUCLEOTIDE SEQUENCE</scope>
    <source>
        <strain evidence="5">S12</strain>
    </source>
</reference>